<evidence type="ECO:0000313" key="11">
    <source>
        <dbReference type="Proteomes" id="UP001274896"/>
    </source>
</evidence>
<dbReference type="PANTHER" id="PTHR24106">
    <property type="entry name" value="NACHT, LRR AND CARD DOMAINS-CONTAINING"/>
    <property type="match status" value="1"/>
</dbReference>
<comment type="caution">
    <text evidence="10">The sequence shown here is derived from an EMBL/GenBank/DDBJ whole genome shotgun (WGS) entry which is preliminary data.</text>
</comment>
<feature type="region of interest" description="Disordered" evidence="7">
    <location>
        <begin position="481"/>
        <end position="524"/>
    </location>
</feature>
<dbReference type="SMART" id="SM00368">
    <property type="entry name" value="LRR_RI"/>
    <property type="match status" value="2"/>
</dbReference>
<evidence type="ECO:0000256" key="6">
    <source>
        <dbReference type="ARBA" id="ARBA00022840"/>
    </source>
</evidence>
<dbReference type="InterPro" id="IPR001611">
    <property type="entry name" value="Leu-rich_rpt"/>
</dbReference>
<evidence type="ECO:0000256" key="2">
    <source>
        <dbReference type="ARBA" id="ARBA00022490"/>
    </source>
</evidence>
<keyword evidence="11" id="KW-1185">Reference proteome</keyword>
<evidence type="ECO:0000256" key="1">
    <source>
        <dbReference type="ARBA" id="ARBA00004496"/>
    </source>
</evidence>
<comment type="subcellular location">
    <subcellularLocation>
        <location evidence="1">Cytoplasm</location>
    </subcellularLocation>
</comment>
<reference evidence="10" key="1">
    <citation type="submission" date="2023-06" db="EMBL/GenBank/DDBJ databases">
        <title>Male Hemibagrus guttatus genome.</title>
        <authorList>
            <person name="Bian C."/>
        </authorList>
    </citation>
    <scope>NUCLEOTIDE SEQUENCE</scope>
    <source>
        <strain evidence="10">Male_cb2023</strain>
        <tissue evidence="10">Muscle</tissue>
    </source>
</reference>
<dbReference type="Pfam" id="PF17776">
    <property type="entry name" value="NLRC4_HD2"/>
    <property type="match status" value="1"/>
</dbReference>
<feature type="domain" description="NACHT LRR and PYD" evidence="8">
    <location>
        <begin position="124"/>
        <end position="255"/>
    </location>
</feature>
<evidence type="ECO:0000313" key="10">
    <source>
        <dbReference type="EMBL" id="KAK3543801.1"/>
    </source>
</evidence>
<name>A0AAE0R4Y9_9TELE</name>
<keyword evidence="4" id="KW-0677">Repeat</keyword>
<evidence type="ECO:0000256" key="5">
    <source>
        <dbReference type="ARBA" id="ARBA00022741"/>
    </source>
</evidence>
<keyword evidence="6" id="KW-0067">ATP-binding</keyword>
<gene>
    <name evidence="10" type="ORF">QTP70_028093</name>
</gene>
<organism evidence="10 11">
    <name type="scientific">Hemibagrus guttatus</name>
    <dbReference type="NCBI Taxonomy" id="175788"/>
    <lineage>
        <taxon>Eukaryota</taxon>
        <taxon>Metazoa</taxon>
        <taxon>Chordata</taxon>
        <taxon>Craniata</taxon>
        <taxon>Vertebrata</taxon>
        <taxon>Euteleostomi</taxon>
        <taxon>Actinopterygii</taxon>
        <taxon>Neopterygii</taxon>
        <taxon>Teleostei</taxon>
        <taxon>Ostariophysi</taxon>
        <taxon>Siluriformes</taxon>
        <taxon>Bagridae</taxon>
        <taxon>Hemibagrus</taxon>
    </lineage>
</organism>
<protein>
    <submittedName>
        <fullName evidence="10">Uncharacterized protein</fullName>
    </submittedName>
</protein>
<dbReference type="Pfam" id="PF17779">
    <property type="entry name" value="WHD_NOD2"/>
    <property type="match status" value="1"/>
</dbReference>
<evidence type="ECO:0000256" key="3">
    <source>
        <dbReference type="ARBA" id="ARBA00022614"/>
    </source>
</evidence>
<proteinExistence type="predicted"/>
<dbReference type="EMBL" id="JAUCMX010000006">
    <property type="protein sequence ID" value="KAK3543801.1"/>
    <property type="molecule type" value="Genomic_DNA"/>
</dbReference>
<evidence type="ECO:0000259" key="8">
    <source>
        <dbReference type="Pfam" id="PF17776"/>
    </source>
</evidence>
<dbReference type="Gene3D" id="3.80.10.10">
    <property type="entry name" value="Ribonuclease Inhibitor"/>
    <property type="match status" value="1"/>
</dbReference>
<dbReference type="Proteomes" id="UP001274896">
    <property type="component" value="Unassembled WGS sequence"/>
</dbReference>
<dbReference type="SUPFAM" id="SSF52047">
    <property type="entry name" value="RNI-like"/>
    <property type="match status" value="1"/>
</dbReference>
<dbReference type="GO" id="GO:0005737">
    <property type="term" value="C:cytoplasm"/>
    <property type="evidence" value="ECO:0007669"/>
    <property type="project" value="UniProtKB-SubCell"/>
</dbReference>
<keyword evidence="5" id="KW-0547">Nucleotide-binding</keyword>
<dbReference type="AlphaFoldDB" id="A0AAE0R4Y9"/>
<accession>A0AAE0R4Y9</accession>
<evidence type="ECO:0000259" key="9">
    <source>
        <dbReference type="Pfam" id="PF17779"/>
    </source>
</evidence>
<dbReference type="InterPro" id="IPR051261">
    <property type="entry name" value="NLR"/>
</dbReference>
<dbReference type="GO" id="GO:0005524">
    <property type="term" value="F:ATP binding"/>
    <property type="evidence" value="ECO:0007669"/>
    <property type="project" value="UniProtKB-KW"/>
</dbReference>
<feature type="non-terminal residue" evidence="10">
    <location>
        <position position="1"/>
    </location>
</feature>
<evidence type="ECO:0000256" key="4">
    <source>
        <dbReference type="ARBA" id="ARBA00022737"/>
    </source>
</evidence>
<feature type="domain" description="NOD1/2 winged helix" evidence="9">
    <location>
        <begin position="66"/>
        <end position="122"/>
    </location>
</feature>
<dbReference type="InterPro" id="IPR041075">
    <property type="entry name" value="NOD1/2_WH"/>
</dbReference>
<keyword evidence="2" id="KW-0963">Cytoplasm</keyword>
<evidence type="ECO:0000256" key="7">
    <source>
        <dbReference type="SAM" id="MobiDB-lite"/>
    </source>
</evidence>
<dbReference type="InterPro" id="IPR041267">
    <property type="entry name" value="NLRP_HD2"/>
</dbReference>
<keyword evidence="3" id="KW-0433">Leucine-rich repeat</keyword>
<sequence>SASVDVLLTNLIKGNLLPSALLWVTSQPGAANQIPPECAEQIKHKDRKYHQRHDSDPQQNRESIMALGKLAFQQLQKGNLIIYEEDLNECGIDVREVSVYSGVCTQIFREEFGLHLGKVFSFVHLSVQEFLAALFALLSFTVTNRNVLRKQPAAIINRFRNPNEMFSFLKSAVDKALQSENGHLDFFLHFLLGLSLESNQTLLRDLLPQTGNSSHSKQESVEYIKKKIRENHSPDKTINLFHCLNKLNDCSLVQEVQTYLNRMHKSCLRGVSLAPAQWSTLAFLILNSEEDLDKFDLRNYNSSVECLLRMLPALKASRKAVLCWSNLIEKSCTVLFSVHSSNLSSLRELDLSCNNLLDSGVKLLCAGLENPHCKLETLRSGCPGRTLEGWADSQPLQVPEQVISSNLSSHRELDLSHNNLQDSGVKLLCAGLENPQCKLEILSRILHRILRLLRMLRAIIVQQAALICSYQDQVEALQSQLHSTSTTAPPPPRDPPAARSESPRLAMPEKYDGSSGRLNSFDSGSGGPRLGHMWRGSGILYLRSVSGQLPAPGGIAGAPTDSPTPLVPPVCGLSHRLTRLGRIHHGDGHGGPVL</sequence>
<dbReference type="InterPro" id="IPR032675">
    <property type="entry name" value="LRR_dom_sf"/>
</dbReference>
<dbReference type="Pfam" id="PF13516">
    <property type="entry name" value="LRR_6"/>
    <property type="match status" value="2"/>
</dbReference>